<name>A0AA86NGN7_9EUKA</name>
<feature type="region of interest" description="Disordered" evidence="1">
    <location>
        <begin position="1480"/>
        <end position="1553"/>
    </location>
</feature>
<feature type="transmembrane region" description="Helical" evidence="2">
    <location>
        <begin position="1430"/>
        <end position="1454"/>
    </location>
</feature>
<evidence type="ECO:0000313" key="5">
    <source>
        <dbReference type="Proteomes" id="UP001642409"/>
    </source>
</evidence>
<keyword evidence="2" id="KW-0812">Transmembrane</keyword>
<comment type="caution">
    <text evidence="3">The sequence shown here is derived from an EMBL/GenBank/DDBJ whole genome shotgun (WGS) entry which is preliminary data.</text>
</comment>
<dbReference type="InterPro" id="IPR009030">
    <property type="entry name" value="Growth_fac_rcpt_cys_sf"/>
</dbReference>
<evidence type="ECO:0000256" key="1">
    <source>
        <dbReference type="SAM" id="MobiDB-lite"/>
    </source>
</evidence>
<organism evidence="3">
    <name type="scientific">Hexamita inflata</name>
    <dbReference type="NCBI Taxonomy" id="28002"/>
    <lineage>
        <taxon>Eukaryota</taxon>
        <taxon>Metamonada</taxon>
        <taxon>Diplomonadida</taxon>
        <taxon>Hexamitidae</taxon>
        <taxon>Hexamitinae</taxon>
        <taxon>Hexamita</taxon>
    </lineage>
</organism>
<reference evidence="4 5" key="2">
    <citation type="submission" date="2024-07" db="EMBL/GenBank/DDBJ databases">
        <authorList>
            <person name="Akdeniz Z."/>
        </authorList>
    </citation>
    <scope>NUCLEOTIDE SEQUENCE [LARGE SCALE GENOMIC DNA]</scope>
</reference>
<keyword evidence="2" id="KW-0472">Membrane</keyword>
<keyword evidence="5" id="KW-1185">Reference proteome</keyword>
<sequence>MLSLLNVYVLGKNECPAGFDLKGNKCECAKKLSSDGLQCIPKCADVGEALNERGIPNSCYKCQDKITREDDSYCSLTVSCGANAKPDLNTGYSTCTCNDSSLALNQDKKSCSCPPKTYFNAYERTCLSCPSGTSPDPLQTFCVCSNIEFFEVHSKTCQLCPKNSFTSSSSNVCNCMKIKQYIREEQCKDCGGGSTGSSADGLSCLCDGNTKISAYFDELQTKCVPCGNPFQTAMVIKDRSVCICKVIGEVNINNQSCQSCPATAINKNPGVQNVDGCQCINSSYFWSALNNTCTLCPFGVANSENKCVCPPNSQIDNLNNSCLCYGNSFFDGHSCVECPKDSNVVDNVCRFNSSANPYHLQVECPRKSTPNAENTTCVCDGNFFYTRSNNSCTECPSNSSITNNICEINQYAGKELLPSCGVHAMPDKASGNVTCVCNDSSLVLLSDGINCGCPSQKYFNSVLRTCLECPSGLSPDGTQSFCVCSSKYYFDLEYQSCYLCPKDSLTTPYSNVCNCKKDKAYVRMVKGDEKCEGCGGGAKSSTFDSQSCSCDDNKKENTRFDELQNKCVPCGTAFLTAMTYKDRSVCICKVIGEVNINNQSCQTCPSNSVNKNPGVNNLDGCQCINSSYFWSAQNNTCTLCPFGVSNSDNQCVCPRYSQLNTKNDGCICYGNFIFDGHSCIESNNCSSQSYQTVDLNGVPTCFSCPIGSAANNISKTCICSGNFFYLKSNNSCVSCLANSQVSNNVCYCSGESYQVSVSNEVPTCFLCPAGSKANNISKTCDCDGNSVYDQIKNICNQCPGNSLASNNICSCSQQSFQKPTQDGSLSCYLCPSGSKANQASLSCECDGNFFYQESSKSCIECPVNSQVSGNICVCSIQSYQIQSQNGLGCFLCPSGSTPNQINQTCDCSGNSFYDSQSNSCITCPTNSQVSNNICSCSGQSYLVSVSNGLPSCFLCPSGSTANQINQTCDCDGNFIYDSQSNSCTSCPDNSISVQNTCVCSELSYQDSDLSCVLCPSGSNVDQINQTCICSGNFFYLKSNNSCVSCLANSQVSNNVCYCSGESYQVSVSNEVPTCFLCPAGSKANNISKTCDCDGNSVYDQINNVCNECPENSQVQNGECVCSNQSYQLKLDGVLSCVLCPSGSKPVDQSCKCDGNSILFESACIECPTNSLVVGNKCECSQDSYQQPAQDGTLICVSCPAGSSVNQVSHACDCSGNSIYNSQSNTCITCPDNSISQNNKCICSSSSYQLNTQDESFSCFLCPSESVPNQLNQTCDCQDKSVYDQSTNSCVTCPENSIFAGSKCVCSDLAHQIQIINDLPVCILCENSVFDPKQNICVPCSTGTVFKNNQCVCSDVLQVYNGRECVFCPDNARIQNNQCVCDQNQRFDLINNLCTFCQNGFYMFKTTCVVKCPAGYIVYLNKCQQVNKSTVWIYAVVFAAIFALIISTIVAVLIIKRRIQKRTAKKTNVRGRDTMYYARRLHQNKNQSSSSSLSKSSSQVISGSESNGLQKKHKVTKPLENKQNVKRPVQKPAVKMNDGINSSNSSSSFPTQYV</sequence>
<dbReference type="EMBL" id="CATOUU010000171">
    <property type="protein sequence ID" value="CAI9919429.1"/>
    <property type="molecule type" value="Genomic_DNA"/>
</dbReference>
<feature type="compositionally biased region" description="Low complexity" evidence="1">
    <location>
        <begin position="1487"/>
        <end position="1505"/>
    </location>
</feature>
<evidence type="ECO:0000256" key="2">
    <source>
        <dbReference type="SAM" id="Phobius"/>
    </source>
</evidence>
<protein>
    <submittedName>
        <fullName evidence="3">Uncharacterized protein</fullName>
    </submittedName>
</protein>
<evidence type="ECO:0000313" key="3">
    <source>
        <dbReference type="EMBL" id="CAI9919429.1"/>
    </source>
</evidence>
<reference evidence="3" key="1">
    <citation type="submission" date="2023-06" db="EMBL/GenBank/DDBJ databases">
        <authorList>
            <person name="Kurt Z."/>
        </authorList>
    </citation>
    <scope>NUCLEOTIDE SEQUENCE</scope>
</reference>
<dbReference type="SUPFAM" id="SSF57184">
    <property type="entry name" value="Growth factor receptor domain"/>
    <property type="match status" value="1"/>
</dbReference>
<gene>
    <name evidence="4" type="ORF">HINF_LOCUS4644</name>
    <name evidence="3" type="ORF">HINF_LOCUS7074</name>
</gene>
<evidence type="ECO:0000313" key="4">
    <source>
        <dbReference type="EMBL" id="CAL5978128.1"/>
    </source>
</evidence>
<dbReference type="EMBL" id="CAXDID020000008">
    <property type="protein sequence ID" value="CAL5978128.1"/>
    <property type="molecule type" value="Genomic_DNA"/>
</dbReference>
<proteinExistence type="predicted"/>
<keyword evidence="2" id="KW-1133">Transmembrane helix</keyword>
<dbReference type="SMART" id="SM01411">
    <property type="entry name" value="Ephrin_rec_like"/>
    <property type="match status" value="12"/>
</dbReference>
<accession>A0AA86NGN7</accession>
<dbReference type="Proteomes" id="UP001642409">
    <property type="component" value="Unassembled WGS sequence"/>
</dbReference>